<dbReference type="EMBL" id="AZHF01000001">
    <property type="protein sequence ID" value="OAA81031.1"/>
    <property type="molecule type" value="Genomic_DNA"/>
</dbReference>
<feature type="compositionally biased region" description="Low complexity" evidence="1">
    <location>
        <begin position="62"/>
        <end position="79"/>
    </location>
</feature>
<accession>A0A168JYR6</accession>
<feature type="compositionally biased region" description="Low complexity" evidence="1">
    <location>
        <begin position="35"/>
        <end position="47"/>
    </location>
</feature>
<evidence type="ECO:0000256" key="1">
    <source>
        <dbReference type="SAM" id="MobiDB-lite"/>
    </source>
</evidence>
<feature type="compositionally biased region" description="Acidic residues" evidence="1">
    <location>
        <begin position="48"/>
        <end position="58"/>
    </location>
</feature>
<proteinExistence type="predicted"/>
<sequence>MATRDSRMQSLKHLEVAETQETVVSSSIVAATLTQTQTQNATSTAQEPAEDAPEETADIENSAPVAEEAQSSSEALLSAKSHFSGGEEHQQGQQGGGSMEDSEDQAETPFGEFCAAYPDYCESYNGSRLNFVSTCVYLEFLRDTRALRDYLYDDFIRFFSCNFLDYVNNAGPGQEPISAIERYNMQSGQPLYNRHIINNTNLGRVLTFYKREASETRNLQAQYEQDQAPEAAVTPKATGPESVSPAPLAEEVQDPMEVDEPRAEASSQSGAKGQFGFQASHFRGRVHSQSTSVIAATRPEDSFGRSAVVHEVECARCLAIHSATSDEVSVYR</sequence>
<comment type="caution">
    <text evidence="2">The sequence shown here is derived from an EMBL/GenBank/DDBJ whole genome shotgun (WGS) entry which is preliminary data.</text>
</comment>
<name>A0A168JYR6_CORDF</name>
<feature type="region of interest" description="Disordered" evidence="1">
    <location>
        <begin position="35"/>
        <end position="106"/>
    </location>
</feature>
<organism evidence="2 3">
    <name type="scientific">Akanthomyces lecanii RCEF 1005</name>
    <dbReference type="NCBI Taxonomy" id="1081108"/>
    <lineage>
        <taxon>Eukaryota</taxon>
        <taxon>Fungi</taxon>
        <taxon>Dikarya</taxon>
        <taxon>Ascomycota</taxon>
        <taxon>Pezizomycotina</taxon>
        <taxon>Sordariomycetes</taxon>
        <taxon>Hypocreomycetidae</taxon>
        <taxon>Hypocreales</taxon>
        <taxon>Cordycipitaceae</taxon>
        <taxon>Akanthomyces</taxon>
        <taxon>Cordyceps confragosa</taxon>
    </lineage>
</organism>
<feature type="region of interest" description="Disordered" evidence="1">
    <location>
        <begin position="217"/>
        <end position="272"/>
    </location>
</feature>
<dbReference type="OrthoDB" id="3538943at2759"/>
<feature type="region of interest" description="Disordered" evidence="1">
    <location>
        <begin position="1"/>
        <end position="23"/>
    </location>
</feature>
<keyword evidence="3" id="KW-1185">Reference proteome</keyword>
<feature type="compositionally biased region" description="Basic and acidic residues" evidence="1">
    <location>
        <begin position="1"/>
        <end position="16"/>
    </location>
</feature>
<evidence type="ECO:0000313" key="3">
    <source>
        <dbReference type="Proteomes" id="UP000076881"/>
    </source>
</evidence>
<dbReference type="Proteomes" id="UP000076881">
    <property type="component" value="Unassembled WGS sequence"/>
</dbReference>
<evidence type="ECO:0000313" key="2">
    <source>
        <dbReference type="EMBL" id="OAA81031.1"/>
    </source>
</evidence>
<dbReference type="STRING" id="1081108.A0A168JYR6"/>
<protein>
    <submittedName>
        <fullName evidence="2">Uncharacterized protein</fullName>
    </submittedName>
</protein>
<gene>
    <name evidence="2" type="ORF">LEL_00576</name>
</gene>
<reference evidence="2 3" key="1">
    <citation type="journal article" date="2016" name="Genome Biol. Evol.">
        <title>Divergent and convergent evolution of fungal pathogenicity.</title>
        <authorList>
            <person name="Shang Y."/>
            <person name="Xiao G."/>
            <person name="Zheng P."/>
            <person name="Cen K."/>
            <person name="Zhan S."/>
            <person name="Wang C."/>
        </authorList>
    </citation>
    <scope>NUCLEOTIDE SEQUENCE [LARGE SCALE GENOMIC DNA]</scope>
    <source>
        <strain evidence="2 3">RCEF 1005</strain>
    </source>
</reference>
<dbReference type="AlphaFoldDB" id="A0A168JYR6"/>